<evidence type="ECO:0000256" key="3">
    <source>
        <dbReference type="ARBA" id="ARBA00022679"/>
    </source>
</evidence>
<keyword evidence="11" id="KW-1185">Reference proteome</keyword>
<feature type="active site" description="Acyl-thioester intermediate" evidence="6">
    <location>
        <position position="184"/>
    </location>
</feature>
<feature type="domain" description="BPL/LPL catalytic" evidence="9">
    <location>
        <begin position="39"/>
        <end position="223"/>
    </location>
</feature>
<evidence type="ECO:0000256" key="8">
    <source>
        <dbReference type="PIRSR" id="PIRSR016262-3"/>
    </source>
</evidence>
<dbReference type="NCBIfam" id="TIGR00214">
    <property type="entry name" value="lipB"/>
    <property type="match status" value="1"/>
</dbReference>
<keyword evidence="5" id="KW-0496">Mitochondrion</keyword>
<dbReference type="HAMAP" id="MF_00013">
    <property type="entry name" value="LipB"/>
    <property type="match status" value="1"/>
</dbReference>
<evidence type="ECO:0000256" key="7">
    <source>
        <dbReference type="PIRSR" id="PIRSR016262-2"/>
    </source>
</evidence>
<dbReference type="SUPFAM" id="SSF55681">
    <property type="entry name" value="Class II aaRS and biotin synthetases"/>
    <property type="match status" value="1"/>
</dbReference>
<dbReference type="Gene3D" id="3.30.930.10">
    <property type="entry name" value="Bira Bifunctional Protein, Domain 2"/>
    <property type="match status" value="1"/>
</dbReference>
<feature type="binding site" evidence="7">
    <location>
        <begin position="82"/>
        <end position="89"/>
    </location>
    <ligand>
        <name>substrate</name>
    </ligand>
</feature>
<keyword evidence="3 5" id="KW-0808">Transferase</keyword>
<comment type="catalytic activity">
    <reaction evidence="5">
        <text>octanoyl-[ACP] + L-lysyl-[protein] = N(6)-octanoyl-L-lysyl-[protein] + holo-[ACP] + H(+)</text>
        <dbReference type="Rhea" id="RHEA:17665"/>
        <dbReference type="Rhea" id="RHEA-COMP:9636"/>
        <dbReference type="Rhea" id="RHEA-COMP:9685"/>
        <dbReference type="Rhea" id="RHEA-COMP:9752"/>
        <dbReference type="Rhea" id="RHEA-COMP:9928"/>
        <dbReference type="ChEBI" id="CHEBI:15378"/>
        <dbReference type="ChEBI" id="CHEBI:29969"/>
        <dbReference type="ChEBI" id="CHEBI:64479"/>
        <dbReference type="ChEBI" id="CHEBI:78463"/>
        <dbReference type="ChEBI" id="CHEBI:78809"/>
        <dbReference type="EC" id="2.3.1.181"/>
    </reaction>
</comment>
<evidence type="ECO:0000256" key="5">
    <source>
        <dbReference type="PIRNR" id="PIRNR016262"/>
    </source>
</evidence>
<dbReference type="STRING" id="158441.A0A226EUR2"/>
<dbReference type="OrthoDB" id="19908at2759"/>
<dbReference type="PIRSF" id="PIRSF016262">
    <property type="entry name" value="LPLase"/>
    <property type="match status" value="1"/>
</dbReference>
<dbReference type="GO" id="GO:0033819">
    <property type="term" value="F:lipoyl(octanoyl) transferase activity"/>
    <property type="evidence" value="ECO:0007669"/>
    <property type="project" value="UniProtKB-EC"/>
</dbReference>
<protein>
    <recommendedName>
        <fullName evidence="5">Octanoyl-[acyl-carrier-protein]:protein N-octanoyltransferase LIPT2, mitochondrial</fullName>
        <ecNumber evidence="5">2.3.1.181</ecNumber>
    </recommendedName>
</protein>
<comment type="similarity">
    <text evidence="2 5">Belongs to the LipB family.</text>
</comment>
<dbReference type="GO" id="GO:0009249">
    <property type="term" value="P:protein lipoylation"/>
    <property type="evidence" value="ECO:0007669"/>
    <property type="project" value="InterPro"/>
</dbReference>
<dbReference type="AlphaFoldDB" id="A0A226EUR2"/>
<accession>A0A226EUR2</accession>
<dbReference type="OMA" id="PPMGIRD"/>
<evidence type="ECO:0000313" key="10">
    <source>
        <dbReference type="EMBL" id="OXA61259.1"/>
    </source>
</evidence>
<evidence type="ECO:0000313" key="11">
    <source>
        <dbReference type="Proteomes" id="UP000198287"/>
    </source>
</evidence>
<dbReference type="InterPro" id="IPR000544">
    <property type="entry name" value="Octanoyltransferase"/>
</dbReference>
<evidence type="ECO:0000256" key="1">
    <source>
        <dbReference type="ARBA" id="ARBA00004821"/>
    </source>
</evidence>
<dbReference type="NCBIfam" id="NF010925">
    <property type="entry name" value="PRK14345.1"/>
    <property type="match status" value="1"/>
</dbReference>
<comment type="pathway">
    <text evidence="1 5">Protein modification; protein lipoylation via endogenous pathway; protein N(6)-(lipoyl)lysine from octanoyl-[acyl-carrier-protein]: step 1/2.</text>
</comment>
<reference evidence="10 11" key="1">
    <citation type="submission" date="2015-12" db="EMBL/GenBank/DDBJ databases">
        <title>The genome of Folsomia candida.</title>
        <authorList>
            <person name="Faddeeva A."/>
            <person name="Derks M.F."/>
            <person name="Anvar Y."/>
            <person name="Smit S."/>
            <person name="Van Straalen N."/>
            <person name="Roelofs D."/>
        </authorList>
    </citation>
    <scope>NUCLEOTIDE SEQUENCE [LARGE SCALE GENOMIC DNA]</scope>
    <source>
        <strain evidence="10 11">VU population</strain>
        <tissue evidence="10">Whole body</tissue>
    </source>
</reference>
<dbReference type="EC" id="2.3.1.181" evidence="5"/>
<feature type="binding site" evidence="7">
    <location>
        <begin position="166"/>
        <end position="168"/>
    </location>
    <ligand>
        <name>substrate</name>
    </ligand>
</feature>
<dbReference type="UniPathway" id="UPA00538">
    <property type="reaction ID" value="UER00592"/>
</dbReference>
<dbReference type="PROSITE" id="PS01313">
    <property type="entry name" value="LIPB"/>
    <property type="match status" value="1"/>
</dbReference>
<keyword evidence="4 5" id="KW-0012">Acyltransferase</keyword>
<comment type="subcellular location">
    <subcellularLocation>
        <location evidence="5">Mitochondrion</location>
    </subcellularLocation>
</comment>
<evidence type="ECO:0000256" key="6">
    <source>
        <dbReference type="PIRSR" id="PIRSR016262-1"/>
    </source>
</evidence>
<gene>
    <name evidence="10" type="ORF">Fcan01_03976</name>
</gene>
<proteinExistence type="inferred from homology"/>
<dbReference type="Pfam" id="PF21948">
    <property type="entry name" value="LplA-B_cat"/>
    <property type="match status" value="1"/>
</dbReference>
<feature type="site" description="Lowers pKa of active site Cys" evidence="8">
    <location>
        <position position="150"/>
    </location>
</feature>
<evidence type="ECO:0000256" key="2">
    <source>
        <dbReference type="ARBA" id="ARBA00007907"/>
    </source>
</evidence>
<dbReference type="PANTHER" id="PTHR10993">
    <property type="entry name" value="OCTANOYLTRANSFERASE"/>
    <property type="match status" value="1"/>
</dbReference>
<comment type="caution">
    <text evidence="10">The sequence shown here is derived from an EMBL/GenBank/DDBJ whole genome shotgun (WGS) entry which is preliminary data.</text>
</comment>
<dbReference type="InterPro" id="IPR045864">
    <property type="entry name" value="aa-tRNA-synth_II/BPL/LPL"/>
</dbReference>
<dbReference type="GO" id="GO:0005739">
    <property type="term" value="C:mitochondrion"/>
    <property type="evidence" value="ECO:0007669"/>
    <property type="project" value="UniProtKB-SubCell"/>
</dbReference>
<dbReference type="InterPro" id="IPR004143">
    <property type="entry name" value="BPL_LPL_catalytic"/>
</dbReference>
<evidence type="ECO:0000256" key="4">
    <source>
        <dbReference type="ARBA" id="ARBA00023315"/>
    </source>
</evidence>
<dbReference type="EMBL" id="LNIX01000001">
    <property type="protein sequence ID" value="OXA61259.1"/>
    <property type="molecule type" value="Genomic_DNA"/>
</dbReference>
<evidence type="ECO:0000259" key="9">
    <source>
        <dbReference type="PROSITE" id="PS51733"/>
    </source>
</evidence>
<dbReference type="PANTHER" id="PTHR10993:SF7">
    <property type="entry name" value="LIPOYLTRANSFERASE 2, MITOCHONDRIAL-RELATED"/>
    <property type="match status" value="1"/>
</dbReference>
<comment type="function">
    <text evidence="5">Catalyzes the transfer of endogenously produced octanoic acid from octanoyl-acyl-carrier-protein onto the lipoyl domains of lipoate-dependent enzymes. Lipoyl-ACP can also act as a substrate although octanoyl-ACP is likely to be the physiological substrate.</text>
</comment>
<dbReference type="InterPro" id="IPR020605">
    <property type="entry name" value="Octanoyltransferase_CS"/>
</dbReference>
<dbReference type="CDD" id="cd16444">
    <property type="entry name" value="LipB"/>
    <property type="match status" value="1"/>
</dbReference>
<organism evidence="10 11">
    <name type="scientific">Folsomia candida</name>
    <name type="common">Springtail</name>
    <dbReference type="NCBI Taxonomy" id="158441"/>
    <lineage>
        <taxon>Eukaryota</taxon>
        <taxon>Metazoa</taxon>
        <taxon>Ecdysozoa</taxon>
        <taxon>Arthropoda</taxon>
        <taxon>Hexapoda</taxon>
        <taxon>Collembola</taxon>
        <taxon>Entomobryomorpha</taxon>
        <taxon>Isotomoidea</taxon>
        <taxon>Isotomidae</taxon>
        <taxon>Proisotominae</taxon>
        <taxon>Folsomia</taxon>
    </lineage>
</organism>
<feature type="binding site" evidence="7">
    <location>
        <begin position="153"/>
        <end position="155"/>
    </location>
    <ligand>
        <name>substrate</name>
    </ligand>
</feature>
<dbReference type="PROSITE" id="PS51733">
    <property type="entry name" value="BPL_LPL_CATALYTIC"/>
    <property type="match status" value="1"/>
</dbReference>
<dbReference type="Proteomes" id="UP000198287">
    <property type="component" value="Unassembled WGS sequence"/>
</dbReference>
<sequence length="246" mass="26718">MVAISSPVVKLLRAGRLGYLPALRLQKLVRSSILEEGGSPTGHTLILVEHEPVYTLGLRENPDPDETSKLISTGAEVVHSDRGGLTTFHGPGQLVAYPIFHLGSFRKLPLRSYIAKLELVAVQTCRLLGVLAQLSGKDVSHTGAWANDAKICAIGVHCKRHVTTHGLALNCNVDLAWFQHIVPCGIKDKGVTSLSHELNEDCSPQDAESSLISSFQNIFSCKIQQMGDDEVKKLVNKAMSPSTYNM</sequence>
<name>A0A226EUR2_FOLCA</name>